<keyword evidence="1" id="KW-0479">Metal-binding</keyword>
<reference evidence="4 5" key="1">
    <citation type="submission" date="2017-11" db="EMBL/GenBank/DDBJ databases">
        <title>The genome of Rhizophagus clarus HR1 reveals common genetic basis of auxotrophy among arbuscular mycorrhizal fungi.</title>
        <authorList>
            <person name="Kobayashi Y."/>
        </authorList>
    </citation>
    <scope>NUCLEOTIDE SEQUENCE [LARGE SCALE GENOMIC DNA]</scope>
    <source>
        <strain evidence="4 5">HR1</strain>
    </source>
</reference>
<accession>A0A2Z6S3X1</accession>
<evidence type="ECO:0000259" key="3">
    <source>
        <dbReference type="PROSITE" id="PS50158"/>
    </source>
</evidence>
<protein>
    <recommendedName>
        <fullName evidence="3">CCHC-type domain-containing protein</fullName>
    </recommendedName>
</protein>
<dbReference type="GO" id="GO:0003676">
    <property type="term" value="F:nucleic acid binding"/>
    <property type="evidence" value="ECO:0007669"/>
    <property type="project" value="InterPro"/>
</dbReference>
<feature type="region of interest" description="Disordered" evidence="2">
    <location>
        <begin position="509"/>
        <end position="544"/>
    </location>
</feature>
<feature type="compositionally biased region" description="Low complexity" evidence="2">
    <location>
        <begin position="428"/>
        <end position="438"/>
    </location>
</feature>
<keyword evidence="1" id="KW-0862">Zinc</keyword>
<organism evidence="4 5">
    <name type="scientific">Rhizophagus clarus</name>
    <dbReference type="NCBI Taxonomy" id="94130"/>
    <lineage>
        <taxon>Eukaryota</taxon>
        <taxon>Fungi</taxon>
        <taxon>Fungi incertae sedis</taxon>
        <taxon>Mucoromycota</taxon>
        <taxon>Glomeromycotina</taxon>
        <taxon>Glomeromycetes</taxon>
        <taxon>Glomerales</taxon>
        <taxon>Glomeraceae</taxon>
        <taxon>Rhizophagus</taxon>
    </lineage>
</organism>
<proteinExistence type="predicted"/>
<feature type="compositionally biased region" description="Polar residues" evidence="2">
    <location>
        <begin position="511"/>
        <end position="544"/>
    </location>
</feature>
<dbReference type="InterPro" id="IPR001878">
    <property type="entry name" value="Znf_CCHC"/>
</dbReference>
<feature type="domain" description="CCHC-type" evidence="3">
    <location>
        <begin position="365"/>
        <end position="379"/>
    </location>
</feature>
<dbReference type="PROSITE" id="PS50158">
    <property type="entry name" value="ZF_CCHC"/>
    <property type="match status" value="1"/>
</dbReference>
<evidence type="ECO:0000313" key="4">
    <source>
        <dbReference type="EMBL" id="GBC05575.1"/>
    </source>
</evidence>
<dbReference type="AlphaFoldDB" id="A0A2Z6S3X1"/>
<name>A0A2Z6S3X1_9GLOM</name>
<dbReference type="GO" id="GO:0008270">
    <property type="term" value="F:zinc ion binding"/>
    <property type="evidence" value="ECO:0007669"/>
    <property type="project" value="UniProtKB-KW"/>
</dbReference>
<dbReference type="EMBL" id="BEXD01004015">
    <property type="protein sequence ID" value="GBC05575.1"/>
    <property type="molecule type" value="Genomic_DNA"/>
</dbReference>
<feature type="region of interest" description="Disordered" evidence="2">
    <location>
        <begin position="122"/>
        <end position="149"/>
    </location>
</feature>
<keyword evidence="5" id="KW-1185">Reference proteome</keyword>
<feature type="region of interest" description="Disordered" evidence="2">
    <location>
        <begin position="1"/>
        <end position="103"/>
    </location>
</feature>
<comment type="caution">
    <text evidence="4">The sequence shown here is derived from an EMBL/GenBank/DDBJ whole genome shotgun (WGS) entry which is preliminary data.</text>
</comment>
<keyword evidence="1" id="KW-0863">Zinc-finger</keyword>
<feature type="compositionally biased region" description="Low complexity" evidence="2">
    <location>
        <begin position="31"/>
        <end position="47"/>
    </location>
</feature>
<feature type="compositionally biased region" description="Low complexity" evidence="2">
    <location>
        <begin position="84"/>
        <end position="103"/>
    </location>
</feature>
<gene>
    <name evidence="4" type="ORF">RclHR1_00630022</name>
</gene>
<evidence type="ECO:0000313" key="5">
    <source>
        <dbReference type="Proteomes" id="UP000247702"/>
    </source>
</evidence>
<evidence type="ECO:0000256" key="2">
    <source>
        <dbReference type="SAM" id="MobiDB-lite"/>
    </source>
</evidence>
<sequence length="634" mass="69271">MSLRTPQNVARRGGSFPNTNSRRAHRHNKRNNNTNSDNSSSDGKSTAQQKRTRTHSKTTMDEDYVTDTAADVGVDGLSSPPKENNTASTSPSSPPNSAAASSSAPIIDASNGLNASMHARTTTSAFPPNASPDKATTDDSPVDQLPIPSPIFSFNRNDYQAAAAPNLAPKTLKNFPTNKALIDAVNNTFLEMYESYTGKACITGSGDSKRLVIHFQTMEARDACIGAAHQQFPDLVFHAHDPRQLWSNEDLWAIQVTDIPFFLTKDNVVSYFKKFVDQKSFHRAFVATLTQLPPNTKDINLALLIRELGAKAVNVPLFLNFYKPKRWAYITFPSQELMDAMMEQLISYQGHTLQWNLPDDTNKLCYRCGKLGYAPSQCPLRQQWGRTHDRNPVAALRERFHVGQPSRPNANSRSRSHSRSRFKGPDNSQSSQRQQPSSAKPKATNPNTQRNRSKSNDKCDLSVSFSSALHTPPLSSARNQPHSLSSQEASEILSLLKALQQDMANHIGLQPMSSVPNTAQSSDMNIDQPDVSNSSFAQDSSLGTPPSHTLNPLLLDVVPVISHVNSARTSSLVTVTPPATLPSPKNTSDEIQAINEKHSAIESKMDMLVASISGFIGSINTSFTSSSDNTAGSN</sequence>
<dbReference type="Proteomes" id="UP000247702">
    <property type="component" value="Unassembled WGS sequence"/>
</dbReference>
<evidence type="ECO:0000256" key="1">
    <source>
        <dbReference type="PROSITE-ProRule" id="PRU00047"/>
    </source>
</evidence>
<feature type="region of interest" description="Disordered" evidence="2">
    <location>
        <begin position="398"/>
        <end position="459"/>
    </location>
</feature>